<dbReference type="PANTHER" id="PTHR47563:SF1">
    <property type="entry name" value="PROTEIN FMP25, MITOCHONDRIAL"/>
    <property type="match status" value="1"/>
</dbReference>
<dbReference type="OrthoDB" id="10256179at2759"/>
<accession>R4XBG9</accession>
<dbReference type="Pfam" id="PF13540">
    <property type="entry name" value="RCC1_2"/>
    <property type="match status" value="1"/>
</dbReference>
<feature type="repeat" description="RCC1" evidence="1">
    <location>
        <begin position="249"/>
        <end position="309"/>
    </location>
</feature>
<dbReference type="GO" id="GO:0034551">
    <property type="term" value="P:mitochondrial respiratory chain complex III assembly"/>
    <property type="evidence" value="ECO:0007669"/>
    <property type="project" value="TreeGrafter"/>
</dbReference>
<proteinExistence type="predicted"/>
<dbReference type="InterPro" id="IPR000408">
    <property type="entry name" value="Reg_chr_condens"/>
</dbReference>
<dbReference type="PRINTS" id="PR00633">
    <property type="entry name" value="RCCNDNSATION"/>
</dbReference>
<name>R4XBG9_TAPDE</name>
<keyword evidence="3" id="KW-1185">Reference proteome</keyword>
<evidence type="ECO:0000313" key="3">
    <source>
        <dbReference type="Proteomes" id="UP000013776"/>
    </source>
</evidence>
<dbReference type="PANTHER" id="PTHR47563">
    <property type="entry name" value="PROTEIN FMP25, MITOCHONDRIAL"/>
    <property type="match status" value="1"/>
</dbReference>
<dbReference type="PROSITE" id="PS00626">
    <property type="entry name" value="RCC1_2"/>
    <property type="match status" value="1"/>
</dbReference>
<feature type="repeat" description="RCC1" evidence="1">
    <location>
        <begin position="310"/>
        <end position="371"/>
    </location>
</feature>
<dbReference type="Gene3D" id="2.130.10.30">
    <property type="entry name" value="Regulator of chromosome condensation 1/beta-lactamase-inhibitor protein II"/>
    <property type="match status" value="2"/>
</dbReference>
<dbReference type="STRING" id="1097556.R4XBG9"/>
<dbReference type="Proteomes" id="UP000013776">
    <property type="component" value="Unassembled WGS sequence"/>
</dbReference>
<dbReference type="InterPro" id="IPR009091">
    <property type="entry name" value="RCC1/BLIP-II"/>
</dbReference>
<reference evidence="2 3" key="1">
    <citation type="journal article" date="2013" name="MBio">
        <title>Genome sequencing of the plant pathogen Taphrina deformans, the causal agent of peach leaf curl.</title>
        <authorList>
            <person name="Cisse O.H."/>
            <person name="Almeida J.M.G.C.F."/>
            <person name="Fonseca A."/>
            <person name="Kumar A.A."/>
            <person name="Salojaervi J."/>
            <person name="Overmyer K."/>
            <person name="Hauser P.M."/>
            <person name="Pagni M."/>
        </authorList>
    </citation>
    <scope>NUCLEOTIDE SEQUENCE [LARGE SCALE GENOMIC DNA]</scope>
    <source>
        <strain evidence="3">PYCC 5710 / ATCC 11124 / CBS 356.35 / IMI 108563 / JCM 9778 / NBRC 8474</strain>
    </source>
</reference>
<sequence length="563" mass="61365">MASLRNGTRRAYNTARHVSRRKPLLKGTAAITIAAATTVAYSYYSTRSLHTEAPDETLGTPQLDYSQHAQISMSWEKPGLYAWGSNKKGVADPSSADSYTKAATRITKFDGMALRDLKMNEDMGVAVLDTGDVYQWGHSYFGAPVKRKKGVPVTLMDPEVTLRGKNIKKVELGAENIYCLSQSGEVFVLPFSRDQQQNGEKVTESRWMGLSSAKSDISYRMVESDLTKGDKIVDIASGLEHVVLMSQRGSVLSASTSSSGNARGQLGLSRWSPSIDGHKIISFPVTGFRSSKIVAIAAGDQHSIVLDEDGEVFTFGANAHGQLAFDFNSSDTSDVANPTVVSVAGLYPRNYSVKCLKIAGGGKNTFMVVQNQQYGKPYPQIDIWAAGMGQFGQLGNNTWNHYQSKPVRVKVISGLAEWNETENKVSPIGVHSLSVGSSHVICCLDNYSKVDADAAMGKSRTSFHEVNYGRDVFAWGQNDAYQIGAGGKRNNRSMPEYIAPMEQSATDMALKSGWEEEGHKRFQLTPSKVIEITSSTGKRVKRNVEQAIIAGDKVSACFMKLVD</sequence>
<comment type="caution">
    <text evidence="2">The sequence shown here is derived from an EMBL/GenBank/DDBJ whole genome shotgun (WGS) entry which is preliminary data.</text>
</comment>
<gene>
    <name evidence="2" type="ORF">TAPDE_000222</name>
</gene>
<dbReference type="AlphaFoldDB" id="R4XBG9"/>
<evidence type="ECO:0000313" key="2">
    <source>
        <dbReference type="EMBL" id="CCG80683.1"/>
    </source>
</evidence>
<evidence type="ECO:0008006" key="4">
    <source>
        <dbReference type="Google" id="ProtNLM"/>
    </source>
</evidence>
<protein>
    <recommendedName>
        <fullName evidence="4">Mitochondrial protein Fmp25</fullName>
    </recommendedName>
</protein>
<dbReference type="EMBL" id="CAHR02000005">
    <property type="protein sequence ID" value="CCG80683.1"/>
    <property type="molecule type" value="Genomic_DNA"/>
</dbReference>
<evidence type="ECO:0000256" key="1">
    <source>
        <dbReference type="PROSITE-ProRule" id="PRU00235"/>
    </source>
</evidence>
<dbReference type="eggNOG" id="KOG1426">
    <property type="taxonomic scope" value="Eukaryota"/>
</dbReference>
<dbReference type="GO" id="GO:0005743">
    <property type="term" value="C:mitochondrial inner membrane"/>
    <property type="evidence" value="ECO:0007669"/>
    <property type="project" value="TreeGrafter"/>
</dbReference>
<dbReference type="VEuPathDB" id="FungiDB:TAPDE_000222"/>
<dbReference type="InterPro" id="IPR053245">
    <property type="entry name" value="MitoProcess-Associated"/>
</dbReference>
<organism evidence="2 3">
    <name type="scientific">Taphrina deformans (strain PYCC 5710 / ATCC 11124 / CBS 356.35 / IMI 108563 / JCM 9778 / NBRC 8474)</name>
    <name type="common">Peach leaf curl fungus</name>
    <name type="synonym">Lalaria deformans</name>
    <dbReference type="NCBI Taxonomy" id="1097556"/>
    <lineage>
        <taxon>Eukaryota</taxon>
        <taxon>Fungi</taxon>
        <taxon>Dikarya</taxon>
        <taxon>Ascomycota</taxon>
        <taxon>Taphrinomycotina</taxon>
        <taxon>Taphrinomycetes</taxon>
        <taxon>Taphrinales</taxon>
        <taxon>Taphrinaceae</taxon>
        <taxon>Taphrina</taxon>
    </lineage>
</organism>
<dbReference type="PROSITE" id="PS50012">
    <property type="entry name" value="RCC1_3"/>
    <property type="match status" value="2"/>
</dbReference>
<dbReference type="SUPFAM" id="SSF50985">
    <property type="entry name" value="RCC1/BLIP-II"/>
    <property type="match status" value="1"/>
</dbReference>